<name>A0A8K1GAC3_9PASS</name>
<gene>
    <name evidence="1" type="ORF">HGM15179_012150</name>
</gene>
<evidence type="ECO:0000313" key="1">
    <source>
        <dbReference type="EMBL" id="TRZ14954.1"/>
    </source>
</evidence>
<keyword evidence="2" id="KW-1185">Reference proteome</keyword>
<organism evidence="1 2">
    <name type="scientific">Zosterops borbonicus</name>
    <dbReference type="NCBI Taxonomy" id="364589"/>
    <lineage>
        <taxon>Eukaryota</taxon>
        <taxon>Metazoa</taxon>
        <taxon>Chordata</taxon>
        <taxon>Craniata</taxon>
        <taxon>Vertebrata</taxon>
        <taxon>Euteleostomi</taxon>
        <taxon>Archelosauria</taxon>
        <taxon>Archosauria</taxon>
        <taxon>Dinosauria</taxon>
        <taxon>Saurischia</taxon>
        <taxon>Theropoda</taxon>
        <taxon>Coelurosauria</taxon>
        <taxon>Aves</taxon>
        <taxon>Neognathae</taxon>
        <taxon>Neoaves</taxon>
        <taxon>Telluraves</taxon>
        <taxon>Australaves</taxon>
        <taxon>Passeriformes</taxon>
        <taxon>Sylvioidea</taxon>
        <taxon>Zosteropidae</taxon>
        <taxon>Zosterops</taxon>
    </lineage>
</organism>
<dbReference type="Proteomes" id="UP000796761">
    <property type="component" value="Unassembled WGS sequence"/>
</dbReference>
<reference evidence="1" key="1">
    <citation type="submission" date="2019-04" db="EMBL/GenBank/DDBJ databases">
        <title>Genome assembly of Zosterops borbonicus 15179.</title>
        <authorList>
            <person name="Leroy T."/>
            <person name="Anselmetti Y."/>
            <person name="Tilak M.-K."/>
            <person name="Nabholz B."/>
        </authorList>
    </citation>
    <scope>NUCLEOTIDE SEQUENCE</scope>
    <source>
        <strain evidence="1">HGM_15179</strain>
        <tissue evidence="1">Muscle</tissue>
    </source>
</reference>
<dbReference type="EMBL" id="SWJQ01000395">
    <property type="protein sequence ID" value="TRZ14954.1"/>
    <property type="molecule type" value="Genomic_DNA"/>
</dbReference>
<comment type="caution">
    <text evidence="1">The sequence shown here is derived from an EMBL/GenBank/DDBJ whole genome shotgun (WGS) entry which is preliminary data.</text>
</comment>
<dbReference type="OrthoDB" id="10482461at2759"/>
<feature type="non-terminal residue" evidence="1">
    <location>
        <position position="1"/>
    </location>
</feature>
<proteinExistence type="predicted"/>
<sequence length="54" mass="6404">LFNESLKFEESTSDSQNYGSIISAVEEIYEAFEEGVHQFEPKKLHYIWFKVFVL</sequence>
<accession>A0A8K1GAC3</accession>
<evidence type="ECO:0000313" key="2">
    <source>
        <dbReference type="Proteomes" id="UP000796761"/>
    </source>
</evidence>
<dbReference type="AlphaFoldDB" id="A0A8K1GAC3"/>
<protein>
    <submittedName>
        <fullName evidence="1">Uncharacterized protein</fullName>
    </submittedName>
</protein>